<comment type="caution">
    <text evidence="2">The sequence shown here is derived from an EMBL/GenBank/DDBJ whole genome shotgun (WGS) entry which is preliminary data.</text>
</comment>
<proteinExistence type="predicted"/>
<gene>
    <name evidence="2" type="ORF">Naga_102398g1</name>
</gene>
<name>W7TKZ5_9STRA</name>
<organism evidence="2 3">
    <name type="scientific">Nannochloropsis gaditana</name>
    <dbReference type="NCBI Taxonomy" id="72520"/>
    <lineage>
        <taxon>Eukaryota</taxon>
        <taxon>Sar</taxon>
        <taxon>Stramenopiles</taxon>
        <taxon>Ochrophyta</taxon>
        <taxon>Eustigmatophyceae</taxon>
        <taxon>Eustigmatales</taxon>
        <taxon>Monodopsidaceae</taxon>
        <taxon>Nannochloropsis</taxon>
    </lineage>
</organism>
<feature type="region of interest" description="Disordered" evidence="1">
    <location>
        <begin position="1"/>
        <end position="100"/>
    </location>
</feature>
<sequence>MSLFGRRGAGLGASLEGGREKEGREGGREGGKEGGRRLEEQAGLATSNSSSSLHAKRPRNASSFRAVSRNASSPRAVTSANAVTSSGVRRAEALEGQKLQ</sequence>
<accession>W7TKZ5</accession>
<evidence type="ECO:0000313" key="3">
    <source>
        <dbReference type="Proteomes" id="UP000019335"/>
    </source>
</evidence>
<keyword evidence="3" id="KW-1185">Reference proteome</keyword>
<feature type="compositionally biased region" description="Basic and acidic residues" evidence="1">
    <location>
        <begin position="17"/>
        <end position="40"/>
    </location>
</feature>
<feature type="compositionally biased region" description="Basic and acidic residues" evidence="1">
    <location>
        <begin position="89"/>
        <end position="100"/>
    </location>
</feature>
<evidence type="ECO:0000256" key="1">
    <source>
        <dbReference type="SAM" id="MobiDB-lite"/>
    </source>
</evidence>
<evidence type="ECO:0000313" key="2">
    <source>
        <dbReference type="EMBL" id="EWM21076.1"/>
    </source>
</evidence>
<feature type="compositionally biased region" description="Polar residues" evidence="1">
    <location>
        <begin position="44"/>
        <end position="53"/>
    </location>
</feature>
<dbReference type="Proteomes" id="UP000019335">
    <property type="component" value="Unassembled WGS sequence"/>
</dbReference>
<dbReference type="AlphaFoldDB" id="W7TKZ5"/>
<reference evidence="2 3" key="1">
    <citation type="journal article" date="2014" name="Mol. Plant">
        <title>Chromosome Scale Genome Assembly and Transcriptome Profiling of Nannochloropsis gaditana in Nitrogen Depletion.</title>
        <authorList>
            <person name="Corteggiani Carpinelli E."/>
            <person name="Telatin A."/>
            <person name="Vitulo N."/>
            <person name="Forcato C."/>
            <person name="D'Angelo M."/>
            <person name="Schiavon R."/>
            <person name="Vezzi A."/>
            <person name="Giacometti G.M."/>
            <person name="Morosinotto T."/>
            <person name="Valle G."/>
        </authorList>
    </citation>
    <scope>NUCLEOTIDE SEQUENCE [LARGE SCALE GENOMIC DNA]</scope>
    <source>
        <strain evidence="2 3">B-31</strain>
    </source>
</reference>
<protein>
    <submittedName>
        <fullName evidence="2">Uncharacterized protein</fullName>
    </submittedName>
</protein>
<feature type="compositionally biased region" description="Polar residues" evidence="1">
    <location>
        <begin position="60"/>
        <end position="87"/>
    </location>
</feature>
<dbReference type="EMBL" id="AZIL01002649">
    <property type="protein sequence ID" value="EWM21076.1"/>
    <property type="molecule type" value="Genomic_DNA"/>
</dbReference>